<keyword evidence="8" id="KW-0902">Two-component regulatory system</keyword>
<feature type="compositionally biased region" description="Pro residues" evidence="9">
    <location>
        <begin position="455"/>
        <end position="467"/>
    </location>
</feature>
<dbReference type="Proteomes" id="UP000275456">
    <property type="component" value="Unassembled WGS sequence"/>
</dbReference>
<dbReference type="EMBL" id="RKHJ01000001">
    <property type="protein sequence ID" value="ROR65070.1"/>
    <property type="molecule type" value="Genomic_DNA"/>
</dbReference>
<accession>A0A3N2APW6</accession>
<feature type="transmembrane region" description="Helical" evidence="10">
    <location>
        <begin position="102"/>
        <end position="121"/>
    </location>
</feature>
<feature type="transmembrane region" description="Helical" evidence="10">
    <location>
        <begin position="133"/>
        <end position="157"/>
    </location>
</feature>
<feature type="transmembrane region" description="Helical" evidence="10">
    <location>
        <begin position="35"/>
        <end position="63"/>
    </location>
</feature>
<name>A0A3N2APW6_9MICO</name>
<feature type="region of interest" description="Disordered" evidence="9">
    <location>
        <begin position="421"/>
        <end position="473"/>
    </location>
</feature>
<dbReference type="OrthoDB" id="227596at2"/>
<keyword evidence="13" id="KW-1185">Reference proteome</keyword>
<feature type="domain" description="Signal transduction histidine kinase subgroup 3 dimerisation and phosphoacceptor" evidence="11">
    <location>
        <begin position="187"/>
        <end position="249"/>
    </location>
</feature>
<dbReference type="RefSeq" id="WP_123696205.1">
    <property type="nucleotide sequence ID" value="NZ_RKHJ01000001.1"/>
</dbReference>
<dbReference type="Gene3D" id="1.20.5.1930">
    <property type="match status" value="1"/>
</dbReference>
<dbReference type="GO" id="GO:0016020">
    <property type="term" value="C:membrane"/>
    <property type="evidence" value="ECO:0007669"/>
    <property type="project" value="InterPro"/>
</dbReference>
<gene>
    <name evidence="12" type="ORF">EDD26_0428</name>
</gene>
<evidence type="ECO:0000256" key="4">
    <source>
        <dbReference type="ARBA" id="ARBA00022679"/>
    </source>
</evidence>
<dbReference type="PANTHER" id="PTHR24421">
    <property type="entry name" value="NITRATE/NITRITE SENSOR PROTEIN NARX-RELATED"/>
    <property type="match status" value="1"/>
</dbReference>
<organism evidence="12 13">
    <name type="scientific">Agrococcus jenensis</name>
    <dbReference type="NCBI Taxonomy" id="46353"/>
    <lineage>
        <taxon>Bacteria</taxon>
        <taxon>Bacillati</taxon>
        <taxon>Actinomycetota</taxon>
        <taxon>Actinomycetes</taxon>
        <taxon>Micrococcales</taxon>
        <taxon>Microbacteriaceae</taxon>
        <taxon>Agrococcus</taxon>
    </lineage>
</organism>
<evidence type="ECO:0000256" key="10">
    <source>
        <dbReference type="SAM" id="Phobius"/>
    </source>
</evidence>
<feature type="transmembrane region" description="Helical" evidence="10">
    <location>
        <begin position="12"/>
        <end position="28"/>
    </location>
</feature>
<dbReference type="InterPro" id="IPR011712">
    <property type="entry name" value="Sig_transdc_His_kin_sub3_dim/P"/>
</dbReference>
<keyword evidence="10" id="KW-0812">Transmembrane</keyword>
<evidence type="ECO:0000256" key="5">
    <source>
        <dbReference type="ARBA" id="ARBA00022741"/>
    </source>
</evidence>
<evidence type="ECO:0000256" key="8">
    <source>
        <dbReference type="ARBA" id="ARBA00023012"/>
    </source>
</evidence>
<evidence type="ECO:0000256" key="6">
    <source>
        <dbReference type="ARBA" id="ARBA00022777"/>
    </source>
</evidence>
<reference evidence="12 13" key="1">
    <citation type="submission" date="2018-11" db="EMBL/GenBank/DDBJ databases">
        <title>Sequencing the genomes of 1000 actinobacteria strains.</title>
        <authorList>
            <person name="Klenk H.-P."/>
        </authorList>
    </citation>
    <scope>NUCLEOTIDE SEQUENCE [LARGE SCALE GENOMIC DNA]</scope>
    <source>
        <strain evidence="12 13">DSM 9580</strain>
    </source>
</reference>
<evidence type="ECO:0000256" key="9">
    <source>
        <dbReference type="SAM" id="MobiDB-lite"/>
    </source>
</evidence>
<keyword evidence="4" id="KW-0808">Transferase</keyword>
<evidence type="ECO:0000313" key="12">
    <source>
        <dbReference type="EMBL" id="ROR65070.1"/>
    </source>
</evidence>
<dbReference type="EC" id="2.7.13.3" evidence="2"/>
<comment type="caution">
    <text evidence="12">The sequence shown here is derived from an EMBL/GenBank/DDBJ whole genome shotgun (WGS) entry which is preliminary data.</text>
</comment>
<dbReference type="Pfam" id="PF07730">
    <property type="entry name" value="HisKA_3"/>
    <property type="match status" value="1"/>
</dbReference>
<dbReference type="GO" id="GO:0000155">
    <property type="term" value="F:phosphorelay sensor kinase activity"/>
    <property type="evidence" value="ECO:0007669"/>
    <property type="project" value="InterPro"/>
</dbReference>
<evidence type="ECO:0000256" key="2">
    <source>
        <dbReference type="ARBA" id="ARBA00012438"/>
    </source>
</evidence>
<dbReference type="InterPro" id="IPR036890">
    <property type="entry name" value="HATPase_C_sf"/>
</dbReference>
<proteinExistence type="predicted"/>
<dbReference type="PANTHER" id="PTHR24421:SF10">
    <property type="entry name" value="NITRATE_NITRITE SENSOR PROTEIN NARQ"/>
    <property type="match status" value="1"/>
</dbReference>
<keyword evidence="10" id="KW-0472">Membrane</keyword>
<evidence type="ECO:0000256" key="3">
    <source>
        <dbReference type="ARBA" id="ARBA00022553"/>
    </source>
</evidence>
<keyword evidence="5" id="KW-0547">Nucleotide-binding</keyword>
<keyword evidence="3" id="KW-0597">Phosphoprotein</keyword>
<dbReference type="SUPFAM" id="SSF55874">
    <property type="entry name" value="ATPase domain of HSP90 chaperone/DNA topoisomerase II/histidine kinase"/>
    <property type="match status" value="1"/>
</dbReference>
<keyword evidence="7" id="KW-0067">ATP-binding</keyword>
<dbReference type="InterPro" id="IPR050482">
    <property type="entry name" value="Sensor_HK_TwoCompSys"/>
</dbReference>
<dbReference type="GO" id="GO:0046983">
    <property type="term" value="F:protein dimerization activity"/>
    <property type="evidence" value="ECO:0007669"/>
    <property type="project" value="InterPro"/>
</dbReference>
<dbReference type="AlphaFoldDB" id="A0A3N2APW6"/>
<dbReference type="CDD" id="cd16917">
    <property type="entry name" value="HATPase_UhpB-NarQ-NarX-like"/>
    <property type="match status" value="1"/>
</dbReference>
<protein>
    <recommendedName>
        <fullName evidence="2">histidine kinase</fullName>
        <ecNumber evidence="2">2.7.13.3</ecNumber>
    </recommendedName>
</protein>
<evidence type="ECO:0000256" key="7">
    <source>
        <dbReference type="ARBA" id="ARBA00022840"/>
    </source>
</evidence>
<evidence type="ECO:0000313" key="13">
    <source>
        <dbReference type="Proteomes" id="UP000275456"/>
    </source>
</evidence>
<dbReference type="GO" id="GO:0005524">
    <property type="term" value="F:ATP binding"/>
    <property type="evidence" value="ECO:0007669"/>
    <property type="project" value="UniProtKB-KW"/>
</dbReference>
<comment type="catalytic activity">
    <reaction evidence="1">
        <text>ATP + protein L-histidine = ADP + protein N-phospho-L-histidine.</text>
        <dbReference type="EC" id="2.7.13.3"/>
    </reaction>
</comment>
<sequence>MDMTRSRRLAERWWPAPIAAIVFLANLLTRFGEPLLMLAILVLCLALAVARVVPLQAFCVAALGAVLAPLAGETSTGWVLLAFALAVGLLASWGVEPLRWRLLLGIPVAATAAAALILLGLRAEASIGSSSVASWAAGYAWAFAVVAWAAVVGARALRDYLRVESAKQQAVARTTVVESELRDERLRADLTHDFHDVMAHSLAVLAAQAEGLRLSHRQHPERIDPVLTTISDTARLALVEVRQLLERVDEDDRRPQATSADIPGLVAQLRSAGPTVALQDVGTHGHLARVADIAAYRIVQESLTNALRHGGADVEVSVSLTWTGPGLTIVVSSPIRDRAALRPAGRGIAGMLERARLAGGSLEVDAEGDRFVVSAHLPYSPVSDAPTPPLSEDQLATLPVPVQRRPEDVVAPWIVEASRRYEQRHPRQPAADWSQATTVDLTPVPPSDGRVTNPMPGPDAAPRPDVAPEPERA</sequence>
<evidence type="ECO:0000259" key="11">
    <source>
        <dbReference type="Pfam" id="PF07730"/>
    </source>
</evidence>
<keyword evidence="6 12" id="KW-0418">Kinase</keyword>
<keyword evidence="10" id="KW-1133">Transmembrane helix</keyword>
<dbReference type="Gene3D" id="3.30.565.10">
    <property type="entry name" value="Histidine kinase-like ATPase, C-terminal domain"/>
    <property type="match status" value="1"/>
</dbReference>
<evidence type="ECO:0000256" key="1">
    <source>
        <dbReference type="ARBA" id="ARBA00000085"/>
    </source>
</evidence>